<feature type="compositionally biased region" description="Pro residues" evidence="5">
    <location>
        <begin position="539"/>
        <end position="559"/>
    </location>
</feature>
<feature type="compositionally biased region" description="Low complexity" evidence="5">
    <location>
        <begin position="598"/>
        <end position="608"/>
    </location>
</feature>
<feature type="compositionally biased region" description="Polar residues" evidence="5">
    <location>
        <begin position="141"/>
        <end position="158"/>
    </location>
</feature>
<protein>
    <submittedName>
        <fullName evidence="6">Uncharacterized protein</fullName>
    </submittedName>
</protein>
<evidence type="ECO:0000313" key="7">
    <source>
        <dbReference type="Proteomes" id="UP000054270"/>
    </source>
</evidence>
<keyword evidence="4" id="KW-0539">Nucleus</keyword>
<dbReference type="AlphaFoldDB" id="A0A0D2MW96"/>
<dbReference type="PANTHER" id="PTHR45093">
    <property type="entry name" value="TRANSCRIPTION ACTIVATOR MSS11"/>
    <property type="match status" value="1"/>
</dbReference>
<dbReference type="PROSITE" id="PS50896">
    <property type="entry name" value="LISH"/>
    <property type="match status" value="1"/>
</dbReference>
<feature type="compositionally biased region" description="Pro residues" evidence="5">
    <location>
        <begin position="177"/>
        <end position="186"/>
    </location>
</feature>
<feature type="compositionally biased region" description="Gly residues" evidence="5">
    <location>
        <begin position="578"/>
        <end position="590"/>
    </location>
</feature>
<keyword evidence="7" id="KW-1185">Reference proteome</keyword>
<name>A0A0D2MW96_HYPSF</name>
<dbReference type="STRING" id="945553.A0A0D2MW96"/>
<evidence type="ECO:0000256" key="4">
    <source>
        <dbReference type="ARBA" id="ARBA00023242"/>
    </source>
</evidence>
<gene>
    <name evidence="6" type="ORF">HYPSUDRAFT_809468</name>
</gene>
<feature type="compositionally biased region" description="Low complexity" evidence="5">
    <location>
        <begin position="316"/>
        <end position="326"/>
    </location>
</feature>
<feature type="compositionally biased region" description="Low complexity" evidence="5">
    <location>
        <begin position="689"/>
        <end position="700"/>
    </location>
</feature>
<evidence type="ECO:0000256" key="5">
    <source>
        <dbReference type="SAM" id="MobiDB-lite"/>
    </source>
</evidence>
<dbReference type="EMBL" id="KN817522">
    <property type="protein sequence ID" value="KJA28223.1"/>
    <property type="molecule type" value="Genomic_DNA"/>
</dbReference>
<feature type="compositionally biased region" description="Polar residues" evidence="5">
    <location>
        <begin position="730"/>
        <end position="751"/>
    </location>
</feature>
<organism evidence="6 7">
    <name type="scientific">Hypholoma sublateritium (strain FD-334 SS-4)</name>
    <dbReference type="NCBI Taxonomy" id="945553"/>
    <lineage>
        <taxon>Eukaryota</taxon>
        <taxon>Fungi</taxon>
        <taxon>Dikarya</taxon>
        <taxon>Basidiomycota</taxon>
        <taxon>Agaricomycotina</taxon>
        <taxon>Agaricomycetes</taxon>
        <taxon>Agaricomycetidae</taxon>
        <taxon>Agaricales</taxon>
        <taxon>Agaricineae</taxon>
        <taxon>Strophariaceae</taxon>
        <taxon>Hypholoma</taxon>
    </lineage>
</organism>
<dbReference type="OMA" id="NMAPHFF"/>
<evidence type="ECO:0000256" key="3">
    <source>
        <dbReference type="ARBA" id="ARBA00023163"/>
    </source>
</evidence>
<feature type="compositionally biased region" description="Low complexity" evidence="5">
    <location>
        <begin position="560"/>
        <end position="577"/>
    </location>
</feature>
<accession>A0A0D2MW96</accession>
<feature type="compositionally biased region" description="Low complexity" evidence="5">
    <location>
        <begin position="395"/>
        <end position="405"/>
    </location>
</feature>
<keyword evidence="3" id="KW-0804">Transcription</keyword>
<dbReference type="OrthoDB" id="5600002at2759"/>
<dbReference type="GO" id="GO:0005634">
    <property type="term" value="C:nucleus"/>
    <property type="evidence" value="ECO:0007669"/>
    <property type="project" value="UniProtKB-SubCell"/>
</dbReference>
<feature type="compositionally biased region" description="Pro residues" evidence="5">
    <location>
        <begin position="121"/>
        <end position="130"/>
    </location>
</feature>
<sequence>MSAQSTHPEPPLNPITPISWEGDKMFNIYIHDYCSKRGFRKTARELMQEAEISADAAPPINARQGLLFEWWSVFWVLFQAKSNGGGSEDGLVYIHHQAAQRQRLATANQMPAPLPIGSQPSQPPQPPQQQPPINRLPNGLPPSNMQPGMQRPPSTYLTNGAMPNGVSMNPAMGGQPQPQPGQPMPPGATMNFGGMGPHPPQPNGMPSAGPGPVGPPQPQQPPQGMSNQPMPFGMQQGQQRPPSMMNGMSAQPRGPPNGGPFHGSPTMAHSPQHNAGTPGHSAQPGQPQPGQPGHPQGGPGQPAMSQLGGPSPHMAPMNRVGGMMPPNGGPPGMSPMNNGQPQMQQQGPPTPGYQHQQPLNQGGRPPSRTTTPRSGMMPNPSPSLAARQTPGGPLGMAPAGQSSMGMAGGMGGNNGMISGSTDQMNHEIMQIPQNILNSLKGELRIEDKDISNLSNPEKHRIVLAWRQRQQKPPGMMPAPGQPGQPQQRPGQPPQQRSKRSSTSPSEEHETLPRNEASPPDRKRVRRSPGEPSGLGPMPYSTPPLPGQQQPGPPGQPPMTPQQQQQQMTSMMMMRSGMMNGGMPIGAGGPGGGPPPPQQQQHSGLQPPQIGGPPGGMPPGMMQMGHAPGAMMSPQQQQMHQQQQQANQQQQAQQQAQQQQQVQAQHQAHQQQQQFLRMQKQGGPELTFNPGAPSGSGPPFSNRLQNKPSMSGMMPPPSPAMNGPPKDNKQDANNGNKPPSGNPLPNGQQQPGHNPDGSPRNQPPGGPSGSGTAPPTPVPSNQPIPQQQQQQPPPPPSHPNMMSASLLGMPPSGGGLGPGDMNLFDNAFMDIGSEFDASTLFRPDGDINFERDFGQWFNPDDAGLGAGLDMK</sequence>
<feature type="compositionally biased region" description="Low complexity" evidence="5">
    <location>
        <begin position="483"/>
        <end position="495"/>
    </location>
</feature>
<feature type="region of interest" description="Disordered" evidence="5">
    <location>
        <begin position="110"/>
        <end position="408"/>
    </location>
</feature>
<dbReference type="Proteomes" id="UP000054270">
    <property type="component" value="Unassembled WGS sequence"/>
</dbReference>
<evidence type="ECO:0000256" key="1">
    <source>
        <dbReference type="ARBA" id="ARBA00004123"/>
    </source>
</evidence>
<feature type="compositionally biased region" description="Low complexity" evidence="5">
    <location>
        <begin position="222"/>
        <end position="242"/>
    </location>
</feature>
<comment type="subcellular location">
    <subcellularLocation>
        <location evidence="1">Nucleus</location>
    </subcellularLocation>
</comment>
<dbReference type="InterPro" id="IPR006594">
    <property type="entry name" value="LisH"/>
</dbReference>
<feature type="compositionally biased region" description="Low complexity" evidence="5">
    <location>
        <begin position="334"/>
        <end position="358"/>
    </location>
</feature>
<proteinExistence type="predicted"/>
<feature type="compositionally biased region" description="Pro residues" evidence="5">
    <location>
        <begin position="212"/>
        <end position="221"/>
    </location>
</feature>
<feature type="region of interest" description="Disordered" evidence="5">
    <location>
        <begin position="468"/>
        <end position="816"/>
    </location>
</feature>
<keyword evidence="2" id="KW-0805">Transcription regulation</keyword>
<evidence type="ECO:0000313" key="6">
    <source>
        <dbReference type="EMBL" id="KJA28223.1"/>
    </source>
</evidence>
<reference evidence="7" key="1">
    <citation type="submission" date="2014-04" db="EMBL/GenBank/DDBJ databases">
        <title>Evolutionary Origins and Diversification of the Mycorrhizal Mutualists.</title>
        <authorList>
            <consortium name="DOE Joint Genome Institute"/>
            <consortium name="Mycorrhizal Genomics Consortium"/>
            <person name="Kohler A."/>
            <person name="Kuo A."/>
            <person name="Nagy L.G."/>
            <person name="Floudas D."/>
            <person name="Copeland A."/>
            <person name="Barry K.W."/>
            <person name="Cichocki N."/>
            <person name="Veneault-Fourrey C."/>
            <person name="LaButti K."/>
            <person name="Lindquist E.A."/>
            <person name="Lipzen A."/>
            <person name="Lundell T."/>
            <person name="Morin E."/>
            <person name="Murat C."/>
            <person name="Riley R."/>
            <person name="Ohm R."/>
            <person name="Sun H."/>
            <person name="Tunlid A."/>
            <person name="Henrissat B."/>
            <person name="Grigoriev I.V."/>
            <person name="Hibbett D.S."/>
            <person name="Martin F."/>
        </authorList>
    </citation>
    <scope>NUCLEOTIDE SEQUENCE [LARGE SCALE GENOMIC DNA]</scope>
    <source>
        <strain evidence="7">FD-334 SS-4</strain>
    </source>
</reference>
<feature type="compositionally biased region" description="Low complexity" evidence="5">
    <location>
        <begin position="618"/>
        <end position="673"/>
    </location>
</feature>
<dbReference type="PANTHER" id="PTHR45093:SF2">
    <property type="entry name" value="LISH DOMAIN-CONTAINING PROTEIN"/>
    <property type="match status" value="1"/>
</dbReference>
<evidence type="ECO:0000256" key="2">
    <source>
        <dbReference type="ARBA" id="ARBA00023015"/>
    </source>
</evidence>